<evidence type="ECO:0000259" key="4">
    <source>
        <dbReference type="Pfam" id="PF13649"/>
    </source>
</evidence>
<organism evidence="5 6">
    <name type="scientific">Methanobrevibacter smithii</name>
    <dbReference type="NCBI Taxonomy" id="2173"/>
    <lineage>
        <taxon>Archaea</taxon>
        <taxon>Methanobacteriati</taxon>
        <taxon>Methanobacteriota</taxon>
        <taxon>Methanomada group</taxon>
        <taxon>Methanobacteria</taxon>
        <taxon>Methanobacteriales</taxon>
        <taxon>Methanobacteriaceae</taxon>
        <taxon>Methanobrevibacter</taxon>
    </lineage>
</organism>
<keyword evidence="3" id="KW-0949">S-adenosyl-L-methionine</keyword>
<sequence>MSRIYGNIEEVDSEKIKKFFNNRAKKDEEALLVKTEFSDKENVEKRHKEESELLLNKIDFENKKILEIGCGIGRWAEVFHDKCDSYLGIDYSEDLIEIAKENYNYDNCHFQVLSASQLDTADLLVSAPFDIVIITGVLIYFNDDTIKKMIKDLNSLCASNKTIYIRETLSFLETRLTLKDFFSENLEADYNAIYRTDDEFLDFIKGIDGNITIETGEIFDELKNFTETGYKYFLIKSVN</sequence>
<evidence type="ECO:0000313" key="5">
    <source>
        <dbReference type="EMBL" id="ATZ59853.1"/>
    </source>
</evidence>
<dbReference type="Proteomes" id="UP000232133">
    <property type="component" value="Chromosome"/>
</dbReference>
<dbReference type="RefSeq" id="WP_100815539.1">
    <property type="nucleotide sequence ID" value="NZ_CAYASV010000007.1"/>
</dbReference>
<dbReference type="AlphaFoldDB" id="A0A2H4U6X9"/>
<keyword evidence="1 5" id="KW-0489">Methyltransferase</keyword>
<dbReference type="Pfam" id="PF13649">
    <property type="entry name" value="Methyltransf_25"/>
    <property type="match status" value="1"/>
</dbReference>
<dbReference type="InterPro" id="IPR041698">
    <property type="entry name" value="Methyltransf_25"/>
</dbReference>
<dbReference type="PANTHER" id="PTHR43464:SF19">
    <property type="entry name" value="UBIQUINONE BIOSYNTHESIS O-METHYLTRANSFERASE, MITOCHONDRIAL"/>
    <property type="match status" value="1"/>
</dbReference>
<evidence type="ECO:0000256" key="3">
    <source>
        <dbReference type="ARBA" id="ARBA00022691"/>
    </source>
</evidence>
<feature type="domain" description="Methyltransferase" evidence="4">
    <location>
        <begin position="65"/>
        <end position="157"/>
    </location>
</feature>
<dbReference type="SUPFAM" id="SSF53335">
    <property type="entry name" value="S-adenosyl-L-methionine-dependent methyltransferases"/>
    <property type="match status" value="1"/>
</dbReference>
<name>A0A2H4U6X9_METSM</name>
<dbReference type="PANTHER" id="PTHR43464">
    <property type="entry name" value="METHYLTRANSFERASE"/>
    <property type="match status" value="1"/>
</dbReference>
<dbReference type="CDD" id="cd02440">
    <property type="entry name" value="AdoMet_MTases"/>
    <property type="match status" value="1"/>
</dbReference>
<keyword evidence="2 5" id="KW-0808">Transferase</keyword>
<gene>
    <name evidence="5" type="ORF">BK798_05185</name>
</gene>
<protein>
    <submittedName>
        <fullName evidence="5">Methyltransferase</fullName>
    </submittedName>
</protein>
<evidence type="ECO:0000256" key="1">
    <source>
        <dbReference type="ARBA" id="ARBA00022603"/>
    </source>
</evidence>
<dbReference type="GeneID" id="35118748"/>
<dbReference type="EMBL" id="CP017803">
    <property type="protein sequence ID" value="ATZ59853.1"/>
    <property type="molecule type" value="Genomic_DNA"/>
</dbReference>
<reference evidence="5 6" key="1">
    <citation type="submission" date="2016-10" db="EMBL/GenBank/DDBJ databases">
        <authorList>
            <person name="Varghese N."/>
        </authorList>
    </citation>
    <scope>NUCLEOTIDE SEQUENCE [LARGE SCALE GENOMIC DNA]</scope>
    <source>
        <strain evidence="5 6">KB11</strain>
    </source>
</reference>
<evidence type="ECO:0000313" key="6">
    <source>
        <dbReference type="Proteomes" id="UP000232133"/>
    </source>
</evidence>
<dbReference type="Gene3D" id="3.40.50.150">
    <property type="entry name" value="Vaccinia Virus protein VP39"/>
    <property type="match status" value="1"/>
</dbReference>
<dbReference type="InterPro" id="IPR029063">
    <property type="entry name" value="SAM-dependent_MTases_sf"/>
</dbReference>
<proteinExistence type="predicted"/>
<accession>A0A2H4U6X9</accession>
<dbReference type="GO" id="GO:0008168">
    <property type="term" value="F:methyltransferase activity"/>
    <property type="evidence" value="ECO:0007669"/>
    <property type="project" value="UniProtKB-KW"/>
</dbReference>
<evidence type="ECO:0000256" key="2">
    <source>
        <dbReference type="ARBA" id="ARBA00022679"/>
    </source>
</evidence>
<dbReference type="GO" id="GO:0032259">
    <property type="term" value="P:methylation"/>
    <property type="evidence" value="ECO:0007669"/>
    <property type="project" value="UniProtKB-KW"/>
</dbReference>